<dbReference type="EMBL" id="JAWDGP010004804">
    <property type="protein sequence ID" value="KAK3761910.1"/>
    <property type="molecule type" value="Genomic_DNA"/>
</dbReference>
<gene>
    <name evidence="1" type="ORF">RRG08_023693</name>
</gene>
<accession>A0AAE1D9P9</accession>
<proteinExistence type="predicted"/>
<comment type="caution">
    <text evidence="1">The sequence shown here is derived from an EMBL/GenBank/DDBJ whole genome shotgun (WGS) entry which is preliminary data.</text>
</comment>
<protein>
    <submittedName>
        <fullName evidence="1">Uncharacterized protein</fullName>
    </submittedName>
</protein>
<sequence length="76" mass="8267">MLPYVICEGHEKTLFYSLSPTVTMTSHSEVKPSALVAGQTARGTCACGLERLQLYYKGEARVKVTTIFSPTQPSQG</sequence>
<name>A0AAE1D9P9_9GAST</name>
<evidence type="ECO:0000313" key="1">
    <source>
        <dbReference type="EMBL" id="KAK3761910.1"/>
    </source>
</evidence>
<reference evidence="1" key="1">
    <citation type="journal article" date="2023" name="G3 (Bethesda)">
        <title>A reference genome for the long-term kleptoplast-retaining sea slug Elysia crispata morphotype clarki.</title>
        <authorList>
            <person name="Eastman K.E."/>
            <person name="Pendleton A.L."/>
            <person name="Shaikh M.A."/>
            <person name="Suttiyut T."/>
            <person name="Ogas R."/>
            <person name="Tomko P."/>
            <person name="Gavelis G."/>
            <person name="Widhalm J.R."/>
            <person name="Wisecaver J.H."/>
        </authorList>
    </citation>
    <scope>NUCLEOTIDE SEQUENCE</scope>
    <source>
        <strain evidence="1">ECLA1</strain>
    </source>
</reference>
<dbReference type="Proteomes" id="UP001283361">
    <property type="component" value="Unassembled WGS sequence"/>
</dbReference>
<dbReference type="AlphaFoldDB" id="A0AAE1D9P9"/>
<evidence type="ECO:0000313" key="2">
    <source>
        <dbReference type="Proteomes" id="UP001283361"/>
    </source>
</evidence>
<keyword evidence="2" id="KW-1185">Reference proteome</keyword>
<organism evidence="1 2">
    <name type="scientific">Elysia crispata</name>
    <name type="common">lettuce slug</name>
    <dbReference type="NCBI Taxonomy" id="231223"/>
    <lineage>
        <taxon>Eukaryota</taxon>
        <taxon>Metazoa</taxon>
        <taxon>Spiralia</taxon>
        <taxon>Lophotrochozoa</taxon>
        <taxon>Mollusca</taxon>
        <taxon>Gastropoda</taxon>
        <taxon>Heterobranchia</taxon>
        <taxon>Euthyneura</taxon>
        <taxon>Panpulmonata</taxon>
        <taxon>Sacoglossa</taxon>
        <taxon>Placobranchoidea</taxon>
        <taxon>Plakobranchidae</taxon>
        <taxon>Elysia</taxon>
    </lineage>
</organism>